<feature type="signal peptide" evidence="2">
    <location>
        <begin position="1"/>
        <end position="21"/>
    </location>
</feature>
<keyword evidence="5" id="KW-1185">Reference proteome</keyword>
<dbReference type="Pfam" id="PF01826">
    <property type="entry name" value="TIL"/>
    <property type="match status" value="2"/>
</dbReference>
<dbReference type="InterPro" id="IPR001846">
    <property type="entry name" value="VWF_type-D"/>
</dbReference>
<dbReference type="PROSITE" id="PS51233">
    <property type="entry name" value="VWFD"/>
    <property type="match status" value="1"/>
</dbReference>
<dbReference type="Gene3D" id="2.10.25.10">
    <property type="entry name" value="Laminin"/>
    <property type="match status" value="2"/>
</dbReference>
<dbReference type="InterPro" id="IPR002919">
    <property type="entry name" value="TIL_dom"/>
</dbReference>
<name>A0AAD7W3K3_9TELE</name>
<feature type="chain" id="PRO_5041913096" description="VWFD domain-containing protein" evidence="2">
    <location>
        <begin position="22"/>
        <end position="663"/>
    </location>
</feature>
<dbReference type="Pfam" id="PF17517">
    <property type="entry name" value="IgGFc_binding"/>
    <property type="match status" value="1"/>
</dbReference>
<organism evidence="4 5">
    <name type="scientific">Aldrovandia affinis</name>
    <dbReference type="NCBI Taxonomy" id="143900"/>
    <lineage>
        <taxon>Eukaryota</taxon>
        <taxon>Metazoa</taxon>
        <taxon>Chordata</taxon>
        <taxon>Craniata</taxon>
        <taxon>Vertebrata</taxon>
        <taxon>Euteleostomi</taxon>
        <taxon>Actinopterygii</taxon>
        <taxon>Neopterygii</taxon>
        <taxon>Teleostei</taxon>
        <taxon>Notacanthiformes</taxon>
        <taxon>Halosauridae</taxon>
        <taxon>Aldrovandia</taxon>
    </lineage>
</organism>
<dbReference type="EMBL" id="JAINUG010000306">
    <property type="protein sequence ID" value="KAJ8378919.1"/>
    <property type="molecule type" value="Genomic_DNA"/>
</dbReference>
<dbReference type="Pfam" id="PF00094">
    <property type="entry name" value="VWD"/>
    <property type="match status" value="1"/>
</dbReference>
<evidence type="ECO:0000259" key="3">
    <source>
        <dbReference type="PROSITE" id="PS51233"/>
    </source>
</evidence>
<dbReference type="InterPro" id="IPR025615">
    <property type="entry name" value="TILa_dom"/>
</dbReference>
<dbReference type="AlphaFoldDB" id="A0AAD7W3K3"/>
<dbReference type="FunFam" id="2.10.25.10:FF:000055">
    <property type="entry name" value="alpha-tectorin isoform X1"/>
    <property type="match status" value="2"/>
</dbReference>
<sequence>MGTKLLLPCFMALLLCGLCLAGSSGKEFVTVFMQNYQKKWDTSLQIHISALHANTKVKVSVPRLNFFQEQTLGAGKGLTIPMPVGVDGSQKSFNTILIEATQEVLVASLNYKPYIADTSVVYLSVTEWGKEYYVFTPPTSAWKVCKEISITNHKERNMVDIYPQLPVWFLGQRYGPGRQMSVELEPYESMQLQSTNDMSGSRVVSRLPVAVSTGHTCTRRFSNCNHVYEQLMPVRSWGKSFVVVPLSFQSKFDSVYVQASQPTKVVMKVGGQDEERRMTAGQTAEFHIQSPNTALITTDQGIQVLYLFNGVQGTRHLLYDPFLMTVLPTDRFCSSYTLNGQANFDNKALFLVRTSDLPGLRFDGAPLPRDARWREVDTKCPSNSPYEVCASSCPTTCQSLSPPLGCKAQCGEGCSCNEGFIMSGDRCVPFSECGCVYSERYYRIDEVFYPNGKCQEECTCSQDGLVNCKNISCGPNEKCKVVDGVRKCQPVGLEVFVVAGDPHYTSFDGVHFDFQGTCTYTLAKGCGLDGTHLVPFSVQVENERWWPAGRRHVSVTQLVELEVYGYTLIMRENTLGILVTMSCPSNSHYEVCADTCNDACPGLSETVKCPATCTEGCDCDIGFLFDRQSCIKAEQCGCYDNGRTYKVECTPAENHHRITTDSL</sequence>
<evidence type="ECO:0000256" key="2">
    <source>
        <dbReference type="SAM" id="SignalP"/>
    </source>
</evidence>
<dbReference type="PANTHER" id="PTHR46534:SF2">
    <property type="entry name" value="VWFD DOMAIN-CONTAINING PROTEIN"/>
    <property type="match status" value="1"/>
</dbReference>
<protein>
    <recommendedName>
        <fullName evidence="3">VWFD domain-containing protein</fullName>
    </recommendedName>
</protein>
<keyword evidence="1" id="KW-1015">Disulfide bond</keyword>
<feature type="domain" description="VWFD" evidence="3">
    <location>
        <begin position="494"/>
        <end position="663"/>
    </location>
</feature>
<reference evidence="4" key="1">
    <citation type="journal article" date="2023" name="Science">
        <title>Genome structures resolve the early diversification of teleost fishes.</title>
        <authorList>
            <person name="Parey E."/>
            <person name="Louis A."/>
            <person name="Montfort J."/>
            <person name="Bouchez O."/>
            <person name="Roques C."/>
            <person name="Iampietro C."/>
            <person name="Lluch J."/>
            <person name="Castinel A."/>
            <person name="Donnadieu C."/>
            <person name="Desvignes T."/>
            <person name="Floi Bucao C."/>
            <person name="Jouanno E."/>
            <person name="Wen M."/>
            <person name="Mejri S."/>
            <person name="Dirks R."/>
            <person name="Jansen H."/>
            <person name="Henkel C."/>
            <person name="Chen W.J."/>
            <person name="Zahm M."/>
            <person name="Cabau C."/>
            <person name="Klopp C."/>
            <person name="Thompson A.W."/>
            <person name="Robinson-Rechavi M."/>
            <person name="Braasch I."/>
            <person name="Lecointre G."/>
            <person name="Bobe J."/>
            <person name="Postlethwait J.H."/>
            <person name="Berthelot C."/>
            <person name="Roest Crollius H."/>
            <person name="Guiguen Y."/>
        </authorList>
    </citation>
    <scope>NUCLEOTIDE SEQUENCE</scope>
    <source>
        <strain evidence="4">NC1722</strain>
    </source>
</reference>
<dbReference type="Proteomes" id="UP001221898">
    <property type="component" value="Unassembled WGS sequence"/>
</dbReference>
<dbReference type="SUPFAM" id="SSF57567">
    <property type="entry name" value="Serine protease inhibitors"/>
    <property type="match status" value="2"/>
</dbReference>
<dbReference type="Pfam" id="PF12714">
    <property type="entry name" value="TILa"/>
    <property type="match status" value="1"/>
</dbReference>
<dbReference type="InterPro" id="IPR036084">
    <property type="entry name" value="Ser_inhib-like_sf"/>
</dbReference>
<keyword evidence="2" id="KW-0732">Signal</keyword>
<comment type="caution">
    <text evidence="4">The sequence shown here is derived from an EMBL/GenBank/DDBJ whole genome shotgun (WGS) entry which is preliminary data.</text>
</comment>
<dbReference type="CDD" id="cd19941">
    <property type="entry name" value="TIL"/>
    <property type="match status" value="2"/>
</dbReference>
<accession>A0AAD7W3K3</accession>
<proteinExistence type="predicted"/>
<dbReference type="InterPro" id="IPR035234">
    <property type="entry name" value="IgGFc-bd_N"/>
</dbReference>
<dbReference type="PANTHER" id="PTHR46534">
    <property type="entry name" value="IGGFC_BINDING DOMAIN-CONTAINING PROTEIN"/>
    <property type="match status" value="1"/>
</dbReference>
<evidence type="ECO:0000313" key="4">
    <source>
        <dbReference type="EMBL" id="KAJ8378919.1"/>
    </source>
</evidence>
<evidence type="ECO:0000313" key="5">
    <source>
        <dbReference type="Proteomes" id="UP001221898"/>
    </source>
</evidence>
<gene>
    <name evidence="4" type="ORF">AAFF_G00232840</name>
</gene>
<evidence type="ECO:0000256" key="1">
    <source>
        <dbReference type="ARBA" id="ARBA00023157"/>
    </source>
</evidence>